<accession>A0A0F8YGV9</accession>
<gene>
    <name evidence="4" type="ORF">LCGC14_3156820</name>
</gene>
<comment type="caution">
    <text evidence="4">The sequence shown here is derived from an EMBL/GenBank/DDBJ whole genome shotgun (WGS) entry which is preliminary data.</text>
</comment>
<name>A0A0F8YGV9_9ZZZZ</name>
<evidence type="ECO:0008006" key="5">
    <source>
        <dbReference type="Google" id="ProtNLM"/>
    </source>
</evidence>
<organism evidence="4">
    <name type="scientific">marine sediment metagenome</name>
    <dbReference type="NCBI Taxonomy" id="412755"/>
    <lineage>
        <taxon>unclassified sequences</taxon>
        <taxon>metagenomes</taxon>
        <taxon>ecological metagenomes</taxon>
    </lineage>
</organism>
<dbReference type="InterPro" id="IPR031303">
    <property type="entry name" value="C5_meth_CS"/>
</dbReference>
<sequence length="130" mass="14055">GQAVAFCHQASSSQSMECSDPAPPIDASKNLAVAINGVWEMQHTDSVVREHGNICPTLLGRMGTGGNNVPLVGIRRLTPLECERLQGFPDNWTDCLADSGRYRCLGNAVAVPVVRWIGQRIVENIKGDQL</sequence>
<dbReference type="Pfam" id="PF00145">
    <property type="entry name" value="DNA_methylase"/>
    <property type="match status" value="1"/>
</dbReference>
<evidence type="ECO:0000256" key="1">
    <source>
        <dbReference type="ARBA" id="ARBA00022603"/>
    </source>
</evidence>
<evidence type="ECO:0000256" key="2">
    <source>
        <dbReference type="ARBA" id="ARBA00022679"/>
    </source>
</evidence>
<dbReference type="PROSITE" id="PS00095">
    <property type="entry name" value="C5_MTASE_2"/>
    <property type="match status" value="1"/>
</dbReference>
<dbReference type="Gene3D" id="3.90.120.10">
    <property type="entry name" value="DNA Methylase, subunit A, domain 2"/>
    <property type="match status" value="1"/>
</dbReference>
<dbReference type="GO" id="GO:0008168">
    <property type="term" value="F:methyltransferase activity"/>
    <property type="evidence" value="ECO:0007669"/>
    <property type="project" value="UniProtKB-KW"/>
</dbReference>
<keyword evidence="2" id="KW-0808">Transferase</keyword>
<proteinExistence type="predicted"/>
<dbReference type="InterPro" id="IPR001525">
    <property type="entry name" value="C5_MeTfrase"/>
</dbReference>
<reference evidence="4" key="1">
    <citation type="journal article" date="2015" name="Nature">
        <title>Complex archaea that bridge the gap between prokaryotes and eukaryotes.</title>
        <authorList>
            <person name="Spang A."/>
            <person name="Saw J.H."/>
            <person name="Jorgensen S.L."/>
            <person name="Zaremba-Niedzwiedzka K."/>
            <person name="Martijn J."/>
            <person name="Lind A.E."/>
            <person name="van Eijk R."/>
            <person name="Schleper C."/>
            <person name="Guy L."/>
            <person name="Ettema T.J."/>
        </authorList>
    </citation>
    <scope>NUCLEOTIDE SEQUENCE</scope>
</reference>
<dbReference type="InterPro" id="IPR029063">
    <property type="entry name" value="SAM-dependent_MTases_sf"/>
</dbReference>
<protein>
    <recommendedName>
        <fullName evidence="5">DNA (cytosine-5-)-methyltransferase</fullName>
    </recommendedName>
</protein>
<evidence type="ECO:0000256" key="3">
    <source>
        <dbReference type="ARBA" id="ARBA00022691"/>
    </source>
</evidence>
<evidence type="ECO:0000313" key="4">
    <source>
        <dbReference type="EMBL" id="KKK47276.1"/>
    </source>
</evidence>
<keyword evidence="3" id="KW-0949">S-adenosyl-L-methionine</keyword>
<dbReference type="AlphaFoldDB" id="A0A0F8YGV9"/>
<dbReference type="GO" id="GO:0032259">
    <property type="term" value="P:methylation"/>
    <property type="evidence" value="ECO:0007669"/>
    <property type="project" value="UniProtKB-KW"/>
</dbReference>
<keyword evidence="1" id="KW-0489">Methyltransferase</keyword>
<dbReference type="SUPFAM" id="SSF53335">
    <property type="entry name" value="S-adenosyl-L-methionine-dependent methyltransferases"/>
    <property type="match status" value="1"/>
</dbReference>
<dbReference type="EMBL" id="LAZR01069658">
    <property type="protein sequence ID" value="KKK47276.1"/>
    <property type="molecule type" value="Genomic_DNA"/>
</dbReference>
<feature type="non-terminal residue" evidence="4">
    <location>
        <position position="1"/>
    </location>
</feature>